<organism evidence="1 2">
    <name type="scientific">Desulfacinum infernum DSM 9756</name>
    <dbReference type="NCBI Taxonomy" id="1121391"/>
    <lineage>
        <taxon>Bacteria</taxon>
        <taxon>Pseudomonadati</taxon>
        <taxon>Thermodesulfobacteriota</taxon>
        <taxon>Syntrophobacteria</taxon>
        <taxon>Syntrophobacterales</taxon>
        <taxon>Syntrophobacteraceae</taxon>
        <taxon>Desulfacinum</taxon>
    </lineage>
</organism>
<dbReference type="EMBL" id="FQVB01000007">
    <property type="protein sequence ID" value="SHE81936.1"/>
    <property type="molecule type" value="Genomic_DNA"/>
</dbReference>
<dbReference type="RefSeq" id="WP_073037347.1">
    <property type="nucleotide sequence ID" value="NZ_FQVB01000007.1"/>
</dbReference>
<evidence type="ECO:0000313" key="1">
    <source>
        <dbReference type="EMBL" id="SHE81936.1"/>
    </source>
</evidence>
<dbReference type="STRING" id="1121391.SAMN02745206_00895"/>
<proteinExistence type="predicted"/>
<dbReference type="OrthoDB" id="127107at2"/>
<dbReference type="Proteomes" id="UP000184076">
    <property type="component" value="Unassembled WGS sequence"/>
</dbReference>
<gene>
    <name evidence="1" type="ORF">SAMN02745206_00895</name>
</gene>
<name>A0A1M4WL40_9BACT</name>
<keyword evidence="2" id="KW-1185">Reference proteome</keyword>
<sequence length="509" mass="56677">MLVRLKGLSSEEQQALGPAFQVLLDHRECPLDDPGLPLLVTAGIFDPDPSVFDEAAYLSSGVTALESAVGILRRIEARILDYRTVRDKCLKCLEELKGIADQWAQALKVVDDELAERRHDLVVARSLLEEETARVEAVNRRRREILENHVPFVVYARPRRSSVTQNSVPRLSLHGLWKPPVPACLEEDHPAPEELEAMFAHLRALPLAWFPSLQKLLNHLDRPQRILDVFKVVRNRAQAMVSDTQEADTNGKEMTPFGVVSFQKTVKAISESHSKAVRTRWEKKALLDLGALQRLSWKGLKEEAQNILSVEDLLSGGLGRFQAARQASQEVQDMEDVAACLYARADRVPAAVRLEWAQRISRYDEPADLRRLSVLPRWSELSMELRKDLQGLADWLFAKVDPGIPEAVDFMNDLVRVALLLASHAPVGRIVSGHAPAPATGRTGDWLDLVIEKGLARIGMQVSIEEAAGSTVQAVVEDMSGTEVRVRVTRTEKATFHILAGAKATFLGR</sequence>
<evidence type="ECO:0000313" key="2">
    <source>
        <dbReference type="Proteomes" id="UP000184076"/>
    </source>
</evidence>
<protein>
    <submittedName>
        <fullName evidence="1">Uncharacterized protein</fullName>
    </submittedName>
</protein>
<dbReference type="AlphaFoldDB" id="A0A1M4WL40"/>
<accession>A0A1M4WL40</accession>
<reference evidence="2" key="1">
    <citation type="submission" date="2016-11" db="EMBL/GenBank/DDBJ databases">
        <authorList>
            <person name="Varghese N."/>
            <person name="Submissions S."/>
        </authorList>
    </citation>
    <scope>NUCLEOTIDE SEQUENCE [LARGE SCALE GENOMIC DNA]</scope>
    <source>
        <strain evidence="2">DSM 9756</strain>
    </source>
</reference>